<evidence type="ECO:0000313" key="2">
    <source>
        <dbReference type="Proteomes" id="UP000049685"/>
    </source>
</evidence>
<dbReference type="InterPro" id="IPR006427">
    <property type="entry name" value="Portal_HK97"/>
</dbReference>
<accession>A0A9P1PB56</accession>
<reference evidence="2" key="1">
    <citation type="submission" date="2015-01" db="EMBL/GenBank/DDBJ databases">
        <authorList>
            <person name="Aslett A.Martin."/>
            <person name="De Silva Nishadi"/>
        </authorList>
    </citation>
    <scope>NUCLEOTIDE SEQUENCE [LARGE SCALE GENOMIC DNA]</scope>
    <source>
        <strain evidence="2">UMC4404</strain>
    </source>
</reference>
<dbReference type="Proteomes" id="UP000049685">
    <property type="component" value="Unassembled WGS sequence"/>
</dbReference>
<dbReference type="EMBL" id="CDNY01000003">
    <property type="protein sequence ID" value="CEO32961.1"/>
    <property type="molecule type" value="Genomic_DNA"/>
</dbReference>
<comment type="caution">
    <text evidence="1">The sequence shown here is derived from an EMBL/GenBank/DDBJ whole genome shotgun (WGS) entry which is preliminary data.</text>
</comment>
<proteinExistence type="predicted"/>
<dbReference type="Pfam" id="PF04860">
    <property type="entry name" value="Phage_portal"/>
    <property type="match status" value="1"/>
</dbReference>
<gene>
    <name evidence="1" type="ORF">UMC4404_09411</name>
</gene>
<organism evidence="1 2">
    <name type="scientific">Paraclostridium sordellii</name>
    <name type="common">Clostridium sordellii</name>
    <dbReference type="NCBI Taxonomy" id="1505"/>
    <lineage>
        <taxon>Bacteria</taxon>
        <taxon>Bacillati</taxon>
        <taxon>Bacillota</taxon>
        <taxon>Clostridia</taxon>
        <taxon>Peptostreptococcales</taxon>
        <taxon>Peptostreptococcaceae</taxon>
        <taxon>Paraclostridium</taxon>
    </lineage>
</organism>
<evidence type="ECO:0000313" key="1">
    <source>
        <dbReference type="EMBL" id="CEO32961.1"/>
    </source>
</evidence>
<protein>
    <submittedName>
        <fullName evidence="1">Phage portal protein</fullName>
    </submittedName>
</protein>
<dbReference type="RefSeq" id="WP_057557990.1">
    <property type="nucleotide sequence ID" value="NZ_CDNY01000003.1"/>
</dbReference>
<name>A0A9P1PB56_PARSO</name>
<sequence>MLFSRKIKNLTTEIDINDKELLKWLGINPDDVNVSGSNSLKQATVFGCLRVLSDTVSKLPIKLYKKDNGVKKLTNHYLEPLLKLRPNPYMSASDFWKCVELQRNIDGNSYVAIDFNSNGKIKGLYPLDSSNMKIYIDDVGLLNSNNKIWYIYTDNLGNRHKFMNDEILHFKGLTLNGLSGLSVIDELKHLIENGKSSEKYINNFFKNGLQVKGLVQYVGDLNPQAEETFRTEFERMSSGLKNAHRIAMLPIGYQFQPIGQKLVDAQFLENTQLTIRQIASAFGVKMHQLNDLDRATHSNIAEQQREFYIDTLQSILTMYEQELVYKLFLNSEILDGFYVKFNVDSILRADIKTRYESYRIGVQGGFITANEARELEEKEALPGGDRLLVNGNMMPIEMAGEQYKKGGDK</sequence>
<dbReference type="InterPro" id="IPR006944">
    <property type="entry name" value="Phage/GTA_portal"/>
</dbReference>
<dbReference type="AlphaFoldDB" id="A0A9P1PB56"/>
<dbReference type="NCBIfam" id="TIGR01537">
    <property type="entry name" value="portal_HK97"/>
    <property type="match status" value="1"/>
</dbReference>